<sequence>MPIKVIIFAIIVFLFQLKQATVTHRALQLTSLFTSDVNNQYVIGAVRLNTWRWEGHRIFFSPQCE</sequence>
<evidence type="ECO:0000313" key="1">
    <source>
        <dbReference type="EMBL" id="SQG50419.1"/>
    </source>
</evidence>
<evidence type="ECO:0000313" key="2">
    <source>
        <dbReference type="Proteomes" id="UP000248741"/>
    </source>
</evidence>
<protein>
    <recommendedName>
        <fullName evidence="3">Secreted protein</fullName>
    </recommendedName>
</protein>
<proteinExistence type="predicted"/>
<accession>A0ABD7MRM4</accession>
<dbReference type="AlphaFoldDB" id="A0ABD7MRM4"/>
<reference evidence="1 2" key="1">
    <citation type="submission" date="2018-06" db="EMBL/GenBank/DDBJ databases">
        <authorList>
            <consortium name="Pathogen Informatics"/>
            <person name="Doyle S."/>
        </authorList>
    </citation>
    <scope>NUCLEOTIDE SEQUENCE [LARGE SCALE GENOMIC DNA]</scope>
    <source>
        <strain evidence="1 2">NCTC7908</strain>
    </source>
</reference>
<name>A0ABD7MRM4_CORUL</name>
<dbReference type="EMBL" id="LS483400">
    <property type="protein sequence ID" value="SQG50419.1"/>
    <property type="molecule type" value="Genomic_DNA"/>
</dbReference>
<organism evidence="1 2">
    <name type="scientific">Corynebacterium ulcerans</name>
    <dbReference type="NCBI Taxonomy" id="65058"/>
    <lineage>
        <taxon>Bacteria</taxon>
        <taxon>Bacillati</taxon>
        <taxon>Actinomycetota</taxon>
        <taxon>Actinomycetes</taxon>
        <taxon>Mycobacteriales</taxon>
        <taxon>Corynebacteriaceae</taxon>
        <taxon>Corynebacterium</taxon>
    </lineage>
</organism>
<dbReference type="Proteomes" id="UP000248741">
    <property type="component" value="Chromosome 1"/>
</dbReference>
<gene>
    <name evidence="1" type="ORF">NCTC7908_00576</name>
</gene>
<evidence type="ECO:0008006" key="3">
    <source>
        <dbReference type="Google" id="ProtNLM"/>
    </source>
</evidence>